<dbReference type="InterPro" id="IPR036736">
    <property type="entry name" value="ACP-like_sf"/>
</dbReference>
<sequence>MNREEILSKINEIFQDAFDDDSLEISESTTANDIEGWDSLMQMNLIEMIEDEFEFQFTMDEVAALKNVGSIVDIVASHV</sequence>
<dbReference type="Proteomes" id="UP000219563">
    <property type="component" value="Unassembled WGS sequence"/>
</dbReference>
<name>A0A285S8T3_9FIRM</name>
<dbReference type="AlphaFoldDB" id="A0A285S8T3"/>
<organism evidence="2 3">
    <name type="scientific">Pseudobutyrivibrio ruminis DSM 9787</name>
    <dbReference type="NCBI Taxonomy" id="1123011"/>
    <lineage>
        <taxon>Bacteria</taxon>
        <taxon>Bacillati</taxon>
        <taxon>Bacillota</taxon>
        <taxon>Clostridia</taxon>
        <taxon>Lachnospirales</taxon>
        <taxon>Lachnospiraceae</taxon>
        <taxon>Pseudobutyrivibrio</taxon>
    </lineage>
</organism>
<evidence type="ECO:0000259" key="1">
    <source>
        <dbReference type="PROSITE" id="PS50075"/>
    </source>
</evidence>
<protein>
    <submittedName>
        <fullName evidence="2">Acyl carrier protein</fullName>
    </submittedName>
</protein>
<proteinExistence type="predicted"/>
<accession>A0A285S8T3</accession>
<dbReference type="RefSeq" id="WP_097076300.1">
    <property type="nucleotide sequence ID" value="NZ_OBMR01000006.1"/>
</dbReference>
<dbReference type="Gene3D" id="1.10.1200.10">
    <property type="entry name" value="ACP-like"/>
    <property type="match status" value="1"/>
</dbReference>
<dbReference type="PROSITE" id="PS50075">
    <property type="entry name" value="CARRIER"/>
    <property type="match status" value="1"/>
</dbReference>
<feature type="domain" description="Carrier" evidence="1">
    <location>
        <begin position="1"/>
        <end position="79"/>
    </location>
</feature>
<dbReference type="Pfam" id="PF00550">
    <property type="entry name" value="PP-binding"/>
    <property type="match status" value="1"/>
</dbReference>
<evidence type="ECO:0000313" key="3">
    <source>
        <dbReference type="Proteomes" id="UP000219563"/>
    </source>
</evidence>
<dbReference type="InterPro" id="IPR009081">
    <property type="entry name" value="PP-bd_ACP"/>
</dbReference>
<reference evidence="2 3" key="1">
    <citation type="submission" date="2017-08" db="EMBL/GenBank/DDBJ databases">
        <authorList>
            <person name="de Groot N.N."/>
        </authorList>
    </citation>
    <scope>NUCLEOTIDE SEQUENCE [LARGE SCALE GENOMIC DNA]</scope>
    <source>
        <strain evidence="2 3">DSM 9787</strain>
    </source>
</reference>
<dbReference type="EMBL" id="OBMR01000006">
    <property type="protein sequence ID" value="SOC03781.1"/>
    <property type="molecule type" value="Genomic_DNA"/>
</dbReference>
<dbReference type="SUPFAM" id="SSF47336">
    <property type="entry name" value="ACP-like"/>
    <property type="match status" value="1"/>
</dbReference>
<gene>
    <name evidence="2" type="ORF">SAMN02910411_1939</name>
</gene>
<evidence type="ECO:0000313" key="2">
    <source>
        <dbReference type="EMBL" id="SOC03781.1"/>
    </source>
</evidence>